<dbReference type="Proteomes" id="UP001200313">
    <property type="component" value="Unassembled WGS sequence"/>
</dbReference>
<keyword evidence="4 10" id="KW-0812">Transmembrane</keyword>
<evidence type="ECO:0000256" key="9">
    <source>
        <dbReference type="ARBA" id="ARBA00023264"/>
    </source>
</evidence>
<evidence type="ECO:0000313" key="13">
    <source>
        <dbReference type="Proteomes" id="UP001200313"/>
    </source>
</evidence>
<dbReference type="Pfam" id="PF02660">
    <property type="entry name" value="G3P_acyltransf"/>
    <property type="match status" value="1"/>
</dbReference>
<feature type="transmembrane region" description="Helical" evidence="10">
    <location>
        <begin position="115"/>
        <end position="136"/>
    </location>
</feature>
<gene>
    <name evidence="10" type="primary">plsY</name>
    <name evidence="11" type="ORF">L0P79_11010</name>
    <name evidence="12" type="ORF">NE579_09865</name>
</gene>
<dbReference type="HAMAP" id="MF_01043">
    <property type="entry name" value="PlsY"/>
    <property type="match status" value="1"/>
</dbReference>
<dbReference type="EMBL" id="JAKNJB010000018">
    <property type="protein sequence ID" value="MCG4527607.1"/>
    <property type="molecule type" value="Genomic_DNA"/>
</dbReference>
<sequence length="201" mass="20605">MERLICLAAGYVCGCLLTAEAVARWKTGRGARTLGSGNPGMANIAGALGKGAGALVLAGDLLKTALACALCRLLLAPDLGRLAVLYAGLGAALGHNFPFWSGFHGGKGVTVTCAALVLAFPLWGTVSCILGLAVVLSTGYLPVGALVIPAAAVLPAFWLGGAEAGMLVLTLTLMMLSRHIHGLTRVARGQEPRKFRRTEAE</sequence>
<dbReference type="GO" id="GO:0008654">
    <property type="term" value="P:phospholipid biosynthetic process"/>
    <property type="evidence" value="ECO:0007669"/>
    <property type="project" value="UniProtKB-UniRule"/>
</dbReference>
<evidence type="ECO:0000256" key="7">
    <source>
        <dbReference type="ARBA" id="ARBA00023136"/>
    </source>
</evidence>
<comment type="similarity">
    <text evidence="10">Belongs to the PlsY family.</text>
</comment>
<comment type="function">
    <text evidence="10">Catalyzes the transfer of an acyl group from acyl-phosphate (acyl-PO(4)) to glycerol-3-phosphate (G3P) to form lysophosphatidic acid (LPA). This enzyme utilizes acyl-phosphate as fatty acyl donor, but not acyl-CoA or acyl-ACP.</text>
</comment>
<comment type="pathway">
    <text evidence="10">Lipid metabolism; phospholipid metabolism.</text>
</comment>
<comment type="caution">
    <text evidence="10">Lacks conserved residue(s) required for the propagation of feature annotation.</text>
</comment>
<reference evidence="11 13" key="1">
    <citation type="submission" date="2022-01" db="EMBL/GenBank/DDBJ databases">
        <title>Collection of gut derived symbiotic bacterial strains cultured from healthy donors.</title>
        <authorList>
            <person name="Lin H."/>
            <person name="Kohout C."/>
            <person name="Waligurski E."/>
            <person name="Pamer E.G."/>
        </authorList>
    </citation>
    <scope>NUCLEOTIDE SEQUENCE [LARGE SCALE GENOMIC DNA]</scope>
    <source>
        <strain evidence="11 13">DFI.3.7</strain>
    </source>
</reference>
<evidence type="ECO:0000256" key="10">
    <source>
        <dbReference type="HAMAP-Rule" id="MF_01043"/>
    </source>
</evidence>
<dbReference type="GO" id="GO:0043772">
    <property type="term" value="F:acyl-phosphate glycerol-3-phosphate acyltransferase activity"/>
    <property type="evidence" value="ECO:0007669"/>
    <property type="project" value="UniProtKB-UniRule"/>
</dbReference>
<dbReference type="GO" id="GO:0005886">
    <property type="term" value="C:plasma membrane"/>
    <property type="evidence" value="ECO:0007669"/>
    <property type="project" value="UniProtKB-SubCell"/>
</dbReference>
<evidence type="ECO:0000313" key="12">
    <source>
        <dbReference type="EMBL" id="MCQ4770769.1"/>
    </source>
</evidence>
<evidence type="ECO:0000256" key="5">
    <source>
        <dbReference type="ARBA" id="ARBA00022989"/>
    </source>
</evidence>
<dbReference type="EC" id="2.3.1.275" evidence="10"/>
<dbReference type="EMBL" id="JANFYS010000019">
    <property type="protein sequence ID" value="MCQ4770769.1"/>
    <property type="molecule type" value="Genomic_DNA"/>
</dbReference>
<accession>A0AAW5JSA1</accession>
<dbReference type="Proteomes" id="UP001204562">
    <property type="component" value="Unassembled WGS sequence"/>
</dbReference>
<dbReference type="PANTHER" id="PTHR30309">
    <property type="entry name" value="INNER MEMBRANE PROTEIN YGIH"/>
    <property type="match status" value="1"/>
</dbReference>
<name>A0AAW5JSA1_9FIRM</name>
<evidence type="ECO:0000256" key="4">
    <source>
        <dbReference type="ARBA" id="ARBA00022692"/>
    </source>
</evidence>
<keyword evidence="1 10" id="KW-1003">Cell membrane</keyword>
<protein>
    <recommendedName>
        <fullName evidence="10">Glycerol-3-phosphate acyltransferase</fullName>
    </recommendedName>
    <alternativeName>
        <fullName evidence="10">Acyl-PO4 G3P acyltransferase</fullName>
    </alternativeName>
    <alternativeName>
        <fullName evidence="10">Acyl-phosphate--glycerol-3-phosphate acyltransferase</fullName>
    </alternativeName>
    <alternativeName>
        <fullName evidence="10">G3P acyltransferase</fullName>
        <shortName evidence="10">GPAT</shortName>
        <ecNumber evidence="10">2.3.1.275</ecNumber>
    </alternativeName>
    <alternativeName>
        <fullName evidence="10">Lysophosphatidic acid synthase</fullName>
        <shortName evidence="10">LPA synthase</shortName>
    </alternativeName>
</protein>
<dbReference type="PANTHER" id="PTHR30309:SF0">
    <property type="entry name" value="GLYCEROL-3-PHOSPHATE ACYLTRANSFERASE-RELATED"/>
    <property type="match status" value="1"/>
</dbReference>
<comment type="subcellular location">
    <subcellularLocation>
        <location evidence="10">Cell membrane</location>
        <topology evidence="10">Multi-pass membrane protein</topology>
    </subcellularLocation>
</comment>
<keyword evidence="9 10" id="KW-1208">Phospholipid metabolism</keyword>
<evidence type="ECO:0000256" key="1">
    <source>
        <dbReference type="ARBA" id="ARBA00022475"/>
    </source>
</evidence>
<dbReference type="RefSeq" id="WP_238074226.1">
    <property type="nucleotide sequence ID" value="NZ_JAKNJB010000018.1"/>
</dbReference>
<evidence type="ECO:0000256" key="3">
    <source>
        <dbReference type="ARBA" id="ARBA00022679"/>
    </source>
</evidence>
<evidence type="ECO:0000256" key="6">
    <source>
        <dbReference type="ARBA" id="ARBA00023098"/>
    </source>
</evidence>
<evidence type="ECO:0000256" key="2">
    <source>
        <dbReference type="ARBA" id="ARBA00022516"/>
    </source>
</evidence>
<keyword evidence="3 10" id="KW-0808">Transferase</keyword>
<dbReference type="InterPro" id="IPR003811">
    <property type="entry name" value="G3P_acylTferase_PlsY"/>
</dbReference>
<keyword evidence="13" id="KW-1185">Reference proteome</keyword>
<organism evidence="12 14">
    <name type="scientific">Intestinimonas massiliensis</name>
    <name type="common">ex Afouda et al. 2020</name>
    <dbReference type="NCBI Taxonomy" id="1673721"/>
    <lineage>
        <taxon>Bacteria</taxon>
        <taxon>Bacillati</taxon>
        <taxon>Bacillota</taxon>
        <taxon>Clostridia</taxon>
        <taxon>Eubacteriales</taxon>
        <taxon>Intestinimonas</taxon>
    </lineage>
</organism>
<keyword evidence="6 10" id="KW-0443">Lipid metabolism</keyword>
<evidence type="ECO:0000256" key="8">
    <source>
        <dbReference type="ARBA" id="ARBA00023209"/>
    </source>
</evidence>
<keyword evidence="12" id="KW-0012">Acyltransferase</keyword>
<dbReference type="AlphaFoldDB" id="A0AAW5JSA1"/>
<keyword evidence="7 10" id="KW-0472">Membrane</keyword>
<evidence type="ECO:0000313" key="14">
    <source>
        <dbReference type="Proteomes" id="UP001204562"/>
    </source>
</evidence>
<comment type="caution">
    <text evidence="12">The sequence shown here is derived from an EMBL/GenBank/DDBJ whole genome shotgun (WGS) entry which is preliminary data.</text>
</comment>
<dbReference type="SMART" id="SM01207">
    <property type="entry name" value="G3P_acyltransf"/>
    <property type="match status" value="1"/>
</dbReference>
<reference evidence="12" key="2">
    <citation type="submission" date="2022-06" db="EMBL/GenBank/DDBJ databases">
        <title>Isolation of gut microbiota from human fecal samples.</title>
        <authorList>
            <person name="Pamer E.G."/>
            <person name="Barat B."/>
            <person name="Waligurski E."/>
            <person name="Medina S."/>
            <person name="Paddock L."/>
            <person name="Mostad J."/>
        </authorList>
    </citation>
    <scope>NUCLEOTIDE SEQUENCE</scope>
    <source>
        <strain evidence="12">DFI.9.91</strain>
    </source>
</reference>
<proteinExistence type="inferred from homology"/>
<keyword evidence="2 10" id="KW-0444">Lipid biosynthesis</keyword>
<evidence type="ECO:0000313" key="11">
    <source>
        <dbReference type="EMBL" id="MCG4527607.1"/>
    </source>
</evidence>
<comment type="subunit">
    <text evidence="10">Probably interacts with PlsX.</text>
</comment>
<keyword evidence="5 10" id="KW-1133">Transmembrane helix</keyword>
<feature type="transmembrane region" description="Helical" evidence="10">
    <location>
        <begin position="83"/>
        <end position="103"/>
    </location>
</feature>
<comment type="catalytic activity">
    <reaction evidence="10">
        <text>an acyl phosphate + sn-glycerol 3-phosphate = a 1-acyl-sn-glycero-3-phosphate + phosphate</text>
        <dbReference type="Rhea" id="RHEA:34075"/>
        <dbReference type="ChEBI" id="CHEBI:43474"/>
        <dbReference type="ChEBI" id="CHEBI:57597"/>
        <dbReference type="ChEBI" id="CHEBI:57970"/>
        <dbReference type="ChEBI" id="CHEBI:59918"/>
        <dbReference type="EC" id="2.3.1.275"/>
    </reaction>
</comment>
<keyword evidence="8 10" id="KW-0594">Phospholipid biosynthesis</keyword>